<dbReference type="STRING" id="1987383.A5844_001627"/>
<accession>A0A242JZ09</accession>
<dbReference type="AlphaFoldDB" id="A0A242JZ09"/>
<evidence type="ECO:0000313" key="2">
    <source>
        <dbReference type="EMBL" id="OTP09933.1"/>
    </source>
</evidence>
<evidence type="ECO:0000313" key="3">
    <source>
        <dbReference type="Proteomes" id="UP000194933"/>
    </source>
</evidence>
<feature type="transmembrane region" description="Helical" evidence="1">
    <location>
        <begin position="30"/>
        <end position="47"/>
    </location>
</feature>
<dbReference type="PANTHER" id="PTHR37309:SF1">
    <property type="entry name" value="SLR0284 PROTEIN"/>
    <property type="match status" value="1"/>
</dbReference>
<dbReference type="EMBL" id="NGMO01000003">
    <property type="protein sequence ID" value="OTP09933.1"/>
    <property type="molecule type" value="Genomic_DNA"/>
</dbReference>
<evidence type="ECO:0000256" key="1">
    <source>
        <dbReference type="SAM" id="Phobius"/>
    </source>
</evidence>
<reference evidence="2 3" key="1">
    <citation type="submission" date="2017-05" db="EMBL/GenBank/DDBJ databases">
        <title>The Genome Sequence of Enterococcus sp. 10A9_DIV0425.</title>
        <authorList>
            <consortium name="The Broad Institute Genomics Platform"/>
            <consortium name="The Broad Institute Genomic Center for Infectious Diseases"/>
            <person name="Earl A."/>
            <person name="Manson A."/>
            <person name="Schwartman J."/>
            <person name="Gilmore M."/>
            <person name="Abouelleil A."/>
            <person name="Cao P."/>
            <person name="Chapman S."/>
            <person name="Cusick C."/>
            <person name="Shea T."/>
            <person name="Young S."/>
            <person name="Neafsey D."/>
            <person name="Nusbaum C."/>
            <person name="Birren B."/>
        </authorList>
    </citation>
    <scope>NUCLEOTIDE SEQUENCE [LARGE SCALE GENOMIC DNA]</scope>
    <source>
        <strain evidence="2 3">10A9_DIV0425</strain>
    </source>
</reference>
<name>A0A242JZ09_9ENTE</name>
<dbReference type="RefSeq" id="WP_086284728.1">
    <property type="nucleotide sequence ID" value="NZ_NGMO01000003.1"/>
</dbReference>
<gene>
    <name evidence="2" type="ORF">A5844_001627</name>
</gene>
<feature type="transmembrane region" description="Helical" evidence="1">
    <location>
        <begin position="7"/>
        <end position="24"/>
    </location>
</feature>
<organism evidence="2 3">
    <name type="scientific">Candidatus Enterococcus wittei</name>
    <dbReference type="NCBI Taxonomy" id="1987383"/>
    <lineage>
        <taxon>Bacteria</taxon>
        <taxon>Bacillati</taxon>
        <taxon>Bacillota</taxon>
        <taxon>Bacilli</taxon>
        <taxon>Lactobacillales</taxon>
        <taxon>Enterococcaceae</taxon>
        <taxon>Enterococcus</taxon>
    </lineage>
</organism>
<keyword evidence="1" id="KW-0812">Transmembrane</keyword>
<feature type="transmembrane region" description="Helical" evidence="1">
    <location>
        <begin position="54"/>
        <end position="75"/>
    </location>
</feature>
<dbReference type="Proteomes" id="UP000194933">
    <property type="component" value="Unassembled WGS sequence"/>
</dbReference>
<keyword evidence="1" id="KW-1133">Transmembrane helix</keyword>
<dbReference type="InterPro" id="IPR007165">
    <property type="entry name" value="Phage_holin_4_2"/>
</dbReference>
<dbReference type="Pfam" id="PF04020">
    <property type="entry name" value="Phage_holin_4_2"/>
    <property type="match status" value="1"/>
</dbReference>
<comment type="caution">
    <text evidence="2">The sequence shown here is derived from an EMBL/GenBank/DDBJ whole genome shotgun (WGS) entry which is preliminary data.</text>
</comment>
<protein>
    <submittedName>
        <fullName evidence="2">Membrane protein</fullName>
    </submittedName>
</protein>
<keyword evidence="3" id="KW-1185">Reference proteome</keyword>
<sequence length="118" mass="13048">MSYFQRIIVTTLTFISLAVIFPNMIYIDSIWTAVVASFVLSILNVLIKPVIMFFSIPFTLLTFGLFTFVINALMLKMTSFFVGATNFSFSSFGAALIAAIVMSLVNVIVSGHNSSKKR</sequence>
<dbReference type="PANTHER" id="PTHR37309">
    <property type="entry name" value="SLR0284 PROTEIN"/>
    <property type="match status" value="1"/>
</dbReference>
<proteinExistence type="predicted"/>
<keyword evidence="1" id="KW-0472">Membrane</keyword>
<feature type="transmembrane region" description="Helical" evidence="1">
    <location>
        <begin position="87"/>
        <end position="109"/>
    </location>
</feature>